<keyword evidence="2 6" id="KW-0812">Transmembrane</keyword>
<feature type="region of interest" description="Disordered" evidence="5">
    <location>
        <begin position="324"/>
        <end position="390"/>
    </location>
</feature>
<keyword evidence="7" id="KW-0732">Signal</keyword>
<feature type="compositionally biased region" description="Gly residues" evidence="5">
    <location>
        <begin position="341"/>
        <end position="352"/>
    </location>
</feature>
<dbReference type="NCBIfam" id="TIGR02783">
    <property type="entry name" value="TrbL_P"/>
    <property type="match status" value="1"/>
</dbReference>
<keyword evidence="3 6" id="KW-1133">Transmembrane helix</keyword>
<feature type="compositionally biased region" description="Polar residues" evidence="5">
    <location>
        <begin position="534"/>
        <end position="545"/>
    </location>
</feature>
<keyword evidence="4 6" id="KW-0472">Membrane</keyword>
<evidence type="ECO:0000256" key="1">
    <source>
        <dbReference type="ARBA" id="ARBA00004141"/>
    </source>
</evidence>
<feature type="compositionally biased region" description="Polar residues" evidence="5">
    <location>
        <begin position="504"/>
        <end position="514"/>
    </location>
</feature>
<dbReference type="AlphaFoldDB" id="A0A366G6T8"/>
<evidence type="ECO:0000256" key="7">
    <source>
        <dbReference type="SAM" id="SignalP"/>
    </source>
</evidence>
<feature type="compositionally biased region" description="Gly residues" evidence="5">
    <location>
        <begin position="445"/>
        <end position="475"/>
    </location>
</feature>
<dbReference type="GO" id="GO:0016020">
    <property type="term" value="C:membrane"/>
    <property type="evidence" value="ECO:0007669"/>
    <property type="project" value="UniProtKB-SubCell"/>
</dbReference>
<evidence type="ECO:0000256" key="6">
    <source>
        <dbReference type="SAM" id="Phobius"/>
    </source>
</evidence>
<sequence length="545" mass="54965">MGNVRQAGALAAVALLLFSGQALGADAGVIQSLQDEFRNQTGTWFGPLKDIATWLLISLATIAWAWSAGQMVLRNADLQEFMVEFVRLVMFVGFFLALILNADTWSAAVIEGFMWAGNQAAGASITGDINPAAILERGFILGGRIIDASGRLTFLAFAILALVALVLYALIAAYALLVMAEMYIVTAAGVLLLGFGGSQWTDDYAKRYITYCVSVGAKLYVLFLIVGLGEQFIYNWAMGEDKSQFAVVLAIIGVLVMLVLLVKMLPDIIQGIINGTTIGSGTPSVTGMAAAAGGAAIGATVGAAGGAMAVSEASKLAGEQLGGAAAASGGSPGGSSFLGVQSGGRGSSGGAGPLPMPGSPGGSSSGAAASGGSPGGSSPSGQSGPGRMAHAAQTMKNLGGAAKQTLGGRLMGDYNASHGSFGGSMAQQMRAERLGMAQDDQSHTGGAGSPGGNSRSGGMSGSIGPGSAGAAGGATPGWVAQTGGFDNLSPDDQAKASAAHAEWQESNPDRNTVGVNDYVSYVQEQHQERMEAEQGQSYQSPAGQK</sequence>
<name>A0A366G6T8_9GAMM</name>
<evidence type="ECO:0000313" key="9">
    <source>
        <dbReference type="Proteomes" id="UP000252995"/>
    </source>
</evidence>
<feature type="transmembrane region" description="Helical" evidence="6">
    <location>
        <begin position="245"/>
        <end position="262"/>
    </location>
</feature>
<dbReference type="InterPro" id="IPR007688">
    <property type="entry name" value="Conjugal_tfr_TrbL/VirB6"/>
</dbReference>
<feature type="signal peptide" evidence="7">
    <location>
        <begin position="1"/>
        <end position="24"/>
    </location>
</feature>
<dbReference type="EMBL" id="QNRO01000030">
    <property type="protein sequence ID" value="RBP21735.1"/>
    <property type="molecule type" value="Genomic_DNA"/>
</dbReference>
<accession>A0A366G6T8</accession>
<comment type="subcellular location">
    <subcellularLocation>
        <location evidence="1">Membrane</location>
        <topology evidence="1">Multi-pass membrane protein</topology>
    </subcellularLocation>
</comment>
<gene>
    <name evidence="8" type="ORF">DET50_13026</name>
</gene>
<dbReference type="Proteomes" id="UP000252995">
    <property type="component" value="Unassembled WGS sequence"/>
</dbReference>
<evidence type="ECO:0000256" key="2">
    <source>
        <dbReference type="ARBA" id="ARBA00022692"/>
    </source>
</evidence>
<feature type="transmembrane region" description="Helical" evidence="6">
    <location>
        <begin position="152"/>
        <end position="176"/>
    </location>
</feature>
<proteinExistence type="predicted"/>
<feature type="compositionally biased region" description="Low complexity" evidence="5">
    <location>
        <begin position="365"/>
        <end position="386"/>
    </location>
</feature>
<feature type="chain" id="PRO_5017042981" evidence="7">
    <location>
        <begin position="25"/>
        <end position="545"/>
    </location>
</feature>
<dbReference type="Pfam" id="PF04610">
    <property type="entry name" value="TrbL"/>
    <property type="match status" value="1"/>
</dbReference>
<dbReference type="GO" id="GO:0030255">
    <property type="term" value="P:protein secretion by the type IV secretion system"/>
    <property type="evidence" value="ECO:0007669"/>
    <property type="project" value="InterPro"/>
</dbReference>
<dbReference type="OrthoDB" id="8525003at2"/>
<evidence type="ECO:0000256" key="4">
    <source>
        <dbReference type="ARBA" id="ARBA00023136"/>
    </source>
</evidence>
<reference evidence="8 9" key="1">
    <citation type="submission" date="2018-06" db="EMBL/GenBank/DDBJ databases">
        <title>Freshwater and sediment microbial communities from various areas in North America, analyzing microbe dynamics in response to fracking.</title>
        <authorList>
            <person name="Lamendella R."/>
        </authorList>
    </citation>
    <scope>NUCLEOTIDE SEQUENCE [LARGE SCALE GENOMIC DNA]</scope>
    <source>
        <strain evidence="8 9">114J</strain>
    </source>
</reference>
<feature type="region of interest" description="Disordered" evidence="5">
    <location>
        <begin position="435"/>
        <end position="545"/>
    </location>
</feature>
<dbReference type="InterPro" id="IPR014150">
    <property type="entry name" value="Conjugal_tfr_TrbL"/>
</dbReference>
<evidence type="ECO:0000256" key="5">
    <source>
        <dbReference type="SAM" id="MobiDB-lite"/>
    </source>
</evidence>
<feature type="transmembrane region" description="Helical" evidence="6">
    <location>
        <begin position="51"/>
        <end position="69"/>
    </location>
</feature>
<evidence type="ECO:0000313" key="8">
    <source>
        <dbReference type="EMBL" id="RBP21735.1"/>
    </source>
</evidence>
<feature type="transmembrane region" description="Helical" evidence="6">
    <location>
        <begin position="81"/>
        <end position="100"/>
    </location>
</feature>
<organism evidence="8 9">
    <name type="scientific">Marinobacter pelagius</name>
    <dbReference type="NCBI Taxonomy" id="379482"/>
    <lineage>
        <taxon>Bacteria</taxon>
        <taxon>Pseudomonadati</taxon>
        <taxon>Pseudomonadota</taxon>
        <taxon>Gammaproteobacteria</taxon>
        <taxon>Pseudomonadales</taxon>
        <taxon>Marinobacteraceae</taxon>
        <taxon>Marinobacter</taxon>
    </lineage>
</organism>
<evidence type="ECO:0000256" key="3">
    <source>
        <dbReference type="ARBA" id="ARBA00022989"/>
    </source>
</evidence>
<feature type="transmembrane region" description="Helical" evidence="6">
    <location>
        <begin position="208"/>
        <end position="233"/>
    </location>
</feature>
<comment type="caution">
    <text evidence="8">The sequence shown here is derived from an EMBL/GenBank/DDBJ whole genome shotgun (WGS) entry which is preliminary data.</text>
</comment>
<protein>
    <submittedName>
        <fullName evidence="8">Type IV secretion system protein VirB6/type IV secretion system protein TrbL</fullName>
    </submittedName>
</protein>